<evidence type="ECO:0000313" key="5">
    <source>
        <dbReference type="Proteomes" id="UP000547528"/>
    </source>
</evidence>
<accession>A0A7W5TQI6</accession>
<feature type="compositionally biased region" description="Low complexity" evidence="2">
    <location>
        <begin position="504"/>
        <end position="514"/>
    </location>
</feature>
<dbReference type="RefSeq" id="WP_183358287.1">
    <property type="nucleotide sequence ID" value="NZ_BAABKR010000016.1"/>
</dbReference>
<dbReference type="InterPro" id="IPR012337">
    <property type="entry name" value="RNaseH-like_sf"/>
</dbReference>
<comment type="caution">
    <text evidence="4">The sequence shown here is derived from an EMBL/GenBank/DDBJ whole genome shotgun (WGS) entry which is preliminary data.</text>
</comment>
<dbReference type="GO" id="GO:0015074">
    <property type="term" value="P:DNA integration"/>
    <property type="evidence" value="ECO:0007669"/>
    <property type="project" value="InterPro"/>
</dbReference>
<name>A0A7W5TQI6_9MICC</name>
<dbReference type="InterPro" id="IPR054353">
    <property type="entry name" value="IstA-like_C"/>
</dbReference>
<dbReference type="PANTHER" id="PTHR35004">
    <property type="entry name" value="TRANSPOSASE RV3428C-RELATED"/>
    <property type="match status" value="1"/>
</dbReference>
<evidence type="ECO:0000259" key="3">
    <source>
        <dbReference type="PROSITE" id="PS50994"/>
    </source>
</evidence>
<dbReference type="AlphaFoldDB" id="A0A7W5TQI6"/>
<dbReference type="InterPro" id="IPR001584">
    <property type="entry name" value="Integrase_cat-core"/>
</dbReference>
<evidence type="ECO:0000313" key="4">
    <source>
        <dbReference type="EMBL" id="MBB3667871.1"/>
    </source>
</evidence>
<dbReference type="GO" id="GO:0003676">
    <property type="term" value="F:nucleic acid binding"/>
    <property type="evidence" value="ECO:0007669"/>
    <property type="project" value="InterPro"/>
</dbReference>
<dbReference type="Gene3D" id="3.30.420.10">
    <property type="entry name" value="Ribonuclease H-like superfamily/Ribonuclease H"/>
    <property type="match status" value="1"/>
</dbReference>
<dbReference type="PANTHER" id="PTHR35004:SF8">
    <property type="entry name" value="TRANSPOSASE RV3428C-RELATED"/>
    <property type="match status" value="1"/>
</dbReference>
<dbReference type="PROSITE" id="PS50994">
    <property type="entry name" value="INTEGRASE"/>
    <property type="match status" value="1"/>
</dbReference>
<gene>
    <name evidence="4" type="ORF">FHX47_001493</name>
</gene>
<dbReference type="Pfam" id="PF22483">
    <property type="entry name" value="Mu-transpos_C_2"/>
    <property type="match status" value="1"/>
</dbReference>
<dbReference type="Proteomes" id="UP000547528">
    <property type="component" value="Unassembled WGS sequence"/>
</dbReference>
<dbReference type="SUPFAM" id="SSF53098">
    <property type="entry name" value="Ribonuclease H-like"/>
    <property type="match status" value="1"/>
</dbReference>
<evidence type="ECO:0000256" key="2">
    <source>
        <dbReference type="SAM" id="MobiDB-lite"/>
    </source>
</evidence>
<keyword evidence="5" id="KW-1185">Reference proteome</keyword>
<feature type="region of interest" description="Disordered" evidence="2">
    <location>
        <begin position="494"/>
        <end position="516"/>
    </location>
</feature>
<dbReference type="InterPro" id="IPR036397">
    <property type="entry name" value="RNaseH_sf"/>
</dbReference>
<sequence length="546" mass="60829">MADYRLVMSLLVQGYSYREIEAMAGCSHRTIAKARKVVEERALTTTEQVEGLGAEDLDELFTDGRKASSELFIEVDVDAVANARLGRKKPPLKVLWARYLDTDAPAGVRHYGYERFCQIVAEHVRTHDLTAPIAHVPGHTMQVDWAGTKMSIVDPITGKVTGVSVFVATLPFSGMLFARGYLDEKLASWLDAHRRAFEYFDGVAQVIIPDNASTASNAISRYDKTREVNRAYADFLEYYRTAVVPTRSYRPREKGHVESGVKIVTNWVIHRLADRRFATVEDLNEAVADAVEVINDRTPFRGENTSRNQWLATSEHHQLLDLPAKPWQPVTWRKAKVHRDWHIQLDTIKYSVPHAFAGQSVEARISGFDIDIMADGAIIATHRQGAQRHGYVTNPEHAPAYYEAVSGLWTRAYFLRQAAKVGPYTVEALTSLLDAKAIEAQGFRACMNILSLGKGTNRLLLEAACQQLCDTEEQRRRPVSYTAVKHRLTAIRARGDQRPTVTEAPAASASAPLARDTSRAHLGGADQFSLDALGHTNEPNTGVDHD</sequence>
<dbReference type="NCBIfam" id="NF033546">
    <property type="entry name" value="transpos_IS21"/>
    <property type="match status" value="1"/>
</dbReference>
<protein>
    <submittedName>
        <fullName evidence="4">Transposase</fullName>
    </submittedName>
</protein>
<reference evidence="4 5" key="1">
    <citation type="submission" date="2020-08" db="EMBL/GenBank/DDBJ databases">
        <title>Sequencing the genomes of 1000 actinobacteria strains.</title>
        <authorList>
            <person name="Klenk H.-P."/>
        </authorList>
    </citation>
    <scope>NUCLEOTIDE SEQUENCE [LARGE SCALE GENOMIC DNA]</scope>
    <source>
        <strain evidence="4 5">DSM 28238</strain>
    </source>
</reference>
<dbReference type="EMBL" id="JACIBT010000004">
    <property type="protein sequence ID" value="MBB3667871.1"/>
    <property type="molecule type" value="Genomic_DNA"/>
</dbReference>
<feature type="domain" description="Integrase catalytic" evidence="3">
    <location>
        <begin position="133"/>
        <end position="315"/>
    </location>
</feature>
<organism evidence="4 5">
    <name type="scientific">Garicola koreensis</name>
    <dbReference type="NCBI Taxonomy" id="1262554"/>
    <lineage>
        <taxon>Bacteria</taxon>
        <taxon>Bacillati</taxon>
        <taxon>Actinomycetota</taxon>
        <taxon>Actinomycetes</taxon>
        <taxon>Micrococcales</taxon>
        <taxon>Micrococcaceae</taxon>
        <taxon>Garicola</taxon>
    </lineage>
</organism>
<evidence type="ECO:0000256" key="1">
    <source>
        <dbReference type="ARBA" id="ARBA00009277"/>
    </source>
</evidence>
<proteinExistence type="inferred from homology"/>
<comment type="similarity">
    <text evidence="1">Belongs to the transposase IS21/IS408/IS1162 family.</text>
</comment>